<organism evidence="2 3">
    <name type="scientific">Hermetia illucens</name>
    <name type="common">Black soldier fly</name>
    <dbReference type="NCBI Taxonomy" id="343691"/>
    <lineage>
        <taxon>Eukaryota</taxon>
        <taxon>Metazoa</taxon>
        <taxon>Ecdysozoa</taxon>
        <taxon>Arthropoda</taxon>
        <taxon>Hexapoda</taxon>
        <taxon>Insecta</taxon>
        <taxon>Pterygota</taxon>
        <taxon>Neoptera</taxon>
        <taxon>Endopterygota</taxon>
        <taxon>Diptera</taxon>
        <taxon>Brachycera</taxon>
        <taxon>Stratiomyomorpha</taxon>
        <taxon>Stratiomyidae</taxon>
        <taxon>Hermetiinae</taxon>
        <taxon>Hermetia</taxon>
    </lineage>
</organism>
<feature type="compositionally biased region" description="Basic and acidic residues" evidence="1">
    <location>
        <begin position="16"/>
        <end position="31"/>
    </location>
</feature>
<dbReference type="AlphaFoldDB" id="A0A7R8V9B9"/>
<protein>
    <submittedName>
        <fullName evidence="2">Uncharacterized protein</fullName>
    </submittedName>
</protein>
<dbReference type="FunCoup" id="A0A7R8V9B9">
    <property type="interactions" value="61"/>
</dbReference>
<reference evidence="2 3" key="1">
    <citation type="submission" date="2020-11" db="EMBL/GenBank/DDBJ databases">
        <authorList>
            <person name="Wallbank WR R."/>
            <person name="Pardo Diaz C."/>
            <person name="Kozak K."/>
            <person name="Martin S."/>
            <person name="Jiggins C."/>
            <person name="Moest M."/>
            <person name="Warren A I."/>
            <person name="Generalovic N T."/>
            <person name="Byers J.R.P. K."/>
            <person name="Montejo-Kovacevich G."/>
            <person name="Yen C E."/>
        </authorList>
    </citation>
    <scope>NUCLEOTIDE SEQUENCE [LARGE SCALE GENOMIC DNA]</scope>
</reference>
<sequence>MDKFVVKRKTPINFPTKERNKESDKRADNVTKPHLSSPHRHFIAYQLNMPPPSSTFSASRSTFIIGITVFFLSLGHGSHADEVYNRILTEPEESSLDEIKRSWQSLQGSWGKRADREDTAGNNGYLSNNYDDPEYQMNLLLSMDPPSSVSGATSSGVTIDYLNAEPANYPKLANFLGNSNSLSALSLSTLSQNPELSSKNGQKRAWKSMSGAWGKRLGSGDWNKFRGSWGKREPGWNNLKGLWGKRAANANNWNKLQSAWGKRDQI</sequence>
<dbReference type="EMBL" id="LR899015">
    <property type="protein sequence ID" value="CAD7093910.1"/>
    <property type="molecule type" value="Genomic_DNA"/>
</dbReference>
<accession>A0A7R8V9B9</accession>
<name>A0A7R8V9B9_HERIL</name>
<keyword evidence="3" id="KW-1185">Reference proteome</keyword>
<dbReference type="Proteomes" id="UP000594454">
    <property type="component" value="Chromosome 7"/>
</dbReference>
<evidence type="ECO:0000256" key="1">
    <source>
        <dbReference type="SAM" id="MobiDB-lite"/>
    </source>
</evidence>
<dbReference type="OrthoDB" id="6090360at2759"/>
<proteinExistence type="predicted"/>
<gene>
    <name evidence="2" type="ORF">HERILL_LOCUS16165</name>
</gene>
<feature type="compositionally biased region" description="Basic residues" evidence="1">
    <location>
        <begin position="1"/>
        <end position="10"/>
    </location>
</feature>
<evidence type="ECO:0000313" key="2">
    <source>
        <dbReference type="EMBL" id="CAD7093910.1"/>
    </source>
</evidence>
<feature type="region of interest" description="Disordered" evidence="1">
    <location>
        <begin position="1"/>
        <end position="35"/>
    </location>
</feature>
<dbReference type="InParanoid" id="A0A7R8V9B9"/>
<evidence type="ECO:0000313" key="3">
    <source>
        <dbReference type="Proteomes" id="UP000594454"/>
    </source>
</evidence>